<evidence type="ECO:0008006" key="4">
    <source>
        <dbReference type="Google" id="ProtNLM"/>
    </source>
</evidence>
<protein>
    <recommendedName>
        <fullName evidence="4">Retrotransposon gag domain-containing protein</fullName>
    </recommendedName>
</protein>
<dbReference type="Proteomes" id="UP000053660">
    <property type="component" value="Unassembled WGS sequence"/>
</dbReference>
<sequence length="275" mass="30263">MAMYNTRSASKASLTGADAHSLDPKSELTNQLSSTLENLDDNSTVQGRDAKLLRDATAQAIVKVWTDTCTATALLTRKINEGNNALTEKLNASFSAVEDVMRARPVFLTEEQTANFLIGHLEGVAREKVEVEEPSESDKKSYDAIVAHLKAYFENPQQRYVARQQLSVCHQEQGETCSAFANRVLNLVRAATSGQDSTTQKERQAVTKAQMVEQLLSEAAAEKLMNPTKLAPEGLSLRGRNRRMSEGPAKCYNCGSVPIADSSYARQHDHMYAYS</sequence>
<gene>
    <name evidence="2" type="ORF">OESDEN_03068</name>
</gene>
<evidence type="ECO:0000313" key="2">
    <source>
        <dbReference type="EMBL" id="KHJ96964.1"/>
    </source>
</evidence>
<keyword evidence="3" id="KW-1185">Reference proteome</keyword>
<proteinExistence type="predicted"/>
<dbReference type="AlphaFoldDB" id="A0A0B1TI75"/>
<reference evidence="2 3" key="1">
    <citation type="submission" date="2014-03" db="EMBL/GenBank/DDBJ databases">
        <title>Draft genome of the hookworm Oesophagostomum dentatum.</title>
        <authorList>
            <person name="Mitreva M."/>
        </authorList>
    </citation>
    <scope>NUCLEOTIDE SEQUENCE [LARGE SCALE GENOMIC DNA]</scope>
    <source>
        <strain evidence="2 3">OD-Hann</strain>
    </source>
</reference>
<evidence type="ECO:0000313" key="3">
    <source>
        <dbReference type="Proteomes" id="UP000053660"/>
    </source>
</evidence>
<dbReference type="OrthoDB" id="5869299at2759"/>
<accession>A0A0B1TI75</accession>
<dbReference type="EMBL" id="KN549549">
    <property type="protein sequence ID" value="KHJ96964.1"/>
    <property type="molecule type" value="Genomic_DNA"/>
</dbReference>
<evidence type="ECO:0000256" key="1">
    <source>
        <dbReference type="SAM" id="MobiDB-lite"/>
    </source>
</evidence>
<feature type="compositionally biased region" description="Polar residues" evidence="1">
    <location>
        <begin position="1"/>
        <end position="13"/>
    </location>
</feature>
<feature type="region of interest" description="Disordered" evidence="1">
    <location>
        <begin position="1"/>
        <end position="25"/>
    </location>
</feature>
<organism evidence="2 3">
    <name type="scientific">Oesophagostomum dentatum</name>
    <name type="common">Nodular worm</name>
    <dbReference type="NCBI Taxonomy" id="61180"/>
    <lineage>
        <taxon>Eukaryota</taxon>
        <taxon>Metazoa</taxon>
        <taxon>Ecdysozoa</taxon>
        <taxon>Nematoda</taxon>
        <taxon>Chromadorea</taxon>
        <taxon>Rhabditida</taxon>
        <taxon>Rhabditina</taxon>
        <taxon>Rhabditomorpha</taxon>
        <taxon>Strongyloidea</taxon>
        <taxon>Strongylidae</taxon>
        <taxon>Oesophagostomum</taxon>
    </lineage>
</organism>
<name>A0A0B1TI75_OESDE</name>